<evidence type="ECO:0000256" key="2">
    <source>
        <dbReference type="SAM" id="SignalP"/>
    </source>
</evidence>
<dbReference type="PROSITE" id="PS51257">
    <property type="entry name" value="PROKAR_LIPOPROTEIN"/>
    <property type="match status" value="1"/>
</dbReference>
<reference evidence="4" key="1">
    <citation type="submission" date="2021-09" db="EMBL/GenBank/DDBJ databases">
        <authorList>
            <person name="Wu T."/>
            <person name="Guo S.Z."/>
        </authorList>
    </citation>
    <scope>NUCLEOTIDE SEQUENCE</scope>
    <source>
        <strain evidence="4">RSS-23</strain>
    </source>
</reference>
<feature type="chain" id="PRO_5047488503" evidence="2">
    <location>
        <begin position="20"/>
        <end position="364"/>
    </location>
</feature>
<dbReference type="Gene3D" id="2.40.420.20">
    <property type="match status" value="1"/>
</dbReference>
<evidence type="ECO:0000313" key="4">
    <source>
        <dbReference type="EMBL" id="MBZ4186480.1"/>
    </source>
</evidence>
<name>A0ABS7TFG9_9GAMM</name>
<dbReference type="RefSeq" id="WP_223629157.1">
    <property type="nucleotide sequence ID" value="NZ_JAIQDJ010000004.1"/>
</dbReference>
<accession>A0ABS7TFG9</accession>
<feature type="signal peptide" evidence="2">
    <location>
        <begin position="1"/>
        <end position="19"/>
    </location>
</feature>
<dbReference type="Proteomes" id="UP001430290">
    <property type="component" value="Unassembled WGS sequence"/>
</dbReference>
<comment type="caution">
    <text evidence="4">The sequence shown here is derived from an EMBL/GenBank/DDBJ whole genome shotgun (WGS) entry which is preliminary data.</text>
</comment>
<evidence type="ECO:0000259" key="3">
    <source>
        <dbReference type="Pfam" id="PF25975"/>
    </source>
</evidence>
<protein>
    <submittedName>
        <fullName evidence="4">Efflux RND transporter periplasmic adaptor subunit</fullName>
    </submittedName>
</protein>
<dbReference type="Gene3D" id="2.40.30.170">
    <property type="match status" value="1"/>
</dbReference>
<dbReference type="EMBL" id="JAIQDJ010000004">
    <property type="protein sequence ID" value="MBZ4186480.1"/>
    <property type="molecule type" value="Genomic_DNA"/>
</dbReference>
<dbReference type="PANTHER" id="PTHR30469:SF18">
    <property type="entry name" value="RESISTANCE-NODULATION-CELL DIVISION (RND) EFFLUX MEMBRANE FUSION PROTEIN-RELATED"/>
    <property type="match status" value="1"/>
</dbReference>
<dbReference type="Gene3D" id="2.40.50.100">
    <property type="match status" value="1"/>
</dbReference>
<comment type="similarity">
    <text evidence="1">Belongs to the membrane fusion protein (MFP) (TC 8.A.1) family.</text>
</comment>
<sequence>MSKTSLTLLPLLLALSACSHDKPVATPALPKDLATFAVDAGAGLPGRGWDGVVEAVQRADLAAQTAGRVAAVLVDVNQPVKAGDVLLRITAVEQDAGANAARAQLRAADASAAEAEQNYKRFAALADAQYVSKAQIDQARAARDSAVAARNAAAAIAAQAAQQAAYTVVRAPYAGVISARTVEPGETVAPGMPLMRMYAPNALRIEVAVPQTRADAIRKQTQAQVLLADGRSVVPAEVIVFPAADPATHSVNVRVNLPKLAVPPAPGTTAKVVFAADTQAANTEAGKGAVRIPASSITQRGELSAVYVVQDGRLLLRQLRLGARSGDRVEVIAGLNPGDVVAKDPVAATQALAQQRKAMESGRD</sequence>
<dbReference type="InterPro" id="IPR058649">
    <property type="entry name" value="CzcB_C"/>
</dbReference>
<dbReference type="SUPFAM" id="SSF111369">
    <property type="entry name" value="HlyD-like secretion proteins"/>
    <property type="match status" value="1"/>
</dbReference>
<proteinExistence type="inferred from homology"/>
<organism evidence="4 5">
    <name type="scientific">Thermomonas beijingensis</name>
    <dbReference type="NCBI Taxonomy" id="2872701"/>
    <lineage>
        <taxon>Bacteria</taxon>
        <taxon>Pseudomonadati</taxon>
        <taxon>Pseudomonadota</taxon>
        <taxon>Gammaproteobacteria</taxon>
        <taxon>Lysobacterales</taxon>
        <taxon>Lysobacteraceae</taxon>
        <taxon>Thermomonas</taxon>
    </lineage>
</organism>
<dbReference type="PANTHER" id="PTHR30469">
    <property type="entry name" value="MULTIDRUG RESISTANCE PROTEIN MDTA"/>
    <property type="match status" value="1"/>
</dbReference>
<evidence type="ECO:0000313" key="5">
    <source>
        <dbReference type="Proteomes" id="UP001430290"/>
    </source>
</evidence>
<dbReference type="NCBIfam" id="TIGR01730">
    <property type="entry name" value="RND_mfp"/>
    <property type="match status" value="1"/>
</dbReference>
<gene>
    <name evidence="4" type="ORF">K7B09_09105</name>
</gene>
<feature type="domain" description="CzcB-like C-terminal circularly permuted SH3-like" evidence="3">
    <location>
        <begin position="290"/>
        <end position="343"/>
    </location>
</feature>
<dbReference type="Gene3D" id="1.10.287.470">
    <property type="entry name" value="Helix hairpin bin"/>
    <property type="match status" value="1"/>
</dbReference>
<keyword evidence="5" id="KW-1185">Reference proteome</keyword>
<dbReference type="InterPro" id="IPR006143">
    <property type="entry name" value="RND_pump_MFP"/>
</dbReference>
<evidence type="ECO:0000256" key="1">
    <source>
        <dbReference type="ARBA" id="ARBA00009477"/>
    </source>
</evidence>
<keyword evidence="2" id="KW-0732">Signal</keyword>
<dbReference type="Pfam" id="PF25975">
    <property type="entry name" value="CzcB_C"/>
    <property type="match status" value="1"/>
</dbReference>